<reference evidence="3" key="1">
    <citation type="submission" date="2015-05" db="EMBL/GenBank/DDBJ databases">
        <authorList>
            <person name="Fogelqvist Johan"/>
        </authorList>
    </citation>
    <scope>NUCLEOTIDE SEQUENCE [LARGE SCALE GENOMIC DNA]</scope>
</reference>
<evidence type="ECO:0000256" key="1">
    <source>
        <dbReference type="SAM" id="MobiDB-lite"/>
    </source>
</evidence>
<proteinExistence type="predicted"/>
<dbReference type="Proteomes" id="UP000044602">
    <property type="component" value="Unassembled WGS sequence"/>
</dbReference>
<feature type="region of interest" description="Disordered" evidence="1">
    <location>
        <begin position="1"/>
        <end position="55"/>
    </location>
</feature>
<name>A0A0G4MWK6_VERLO</name>
<sequence length="55" mass="6706">DGHAHAQGHRLRPRKVLTRRHGLLSPPPHHHHHPPHPRCRRRKVRPLLPRRRHRH</sequence>
<protein>
    <submittedName>
        <fullName evidence="2">Uncharacterized protein</fullName>
    </submittedName>
</protein>
<dbReference type="AlphaFoldDB" id="A0A0G4MWK6"/>
<accession>A0A0G4MWK6</accession>
<keyword evidence="3" id="KW-1185">Reference proteome</keyword>
<feature type="non-terminal residue" evidence="2">
    <location>
        <position position="1"/>
    </location>
</feature>
<dbReference type="EMBL" id="CVQH01025601">
    <property type="protein sequence ID" value="CRK38598.1"/>
    <property type="molecule type" value="Genomic_DNA"/>
</dbReference>
<evidence type="ECO:0000313" key="2">
    <source>
        <dbReference type="EMBL" id="CRK38598.1"/>
    </source>
</evidence>
<gene>
    <name evidence="2" type="ORF">BN1708_020559</name>
</gene>
<evidence type="ECO:0000313" key="3">
    <source>
        <dbReference type="Proteomes" id="UP000044602"/>
    </source>
</evidence>
<organism evidence="2 3">
    <name type="scientific">Verticillium longisporum</name>
    <name type="common">Verticillium dahliae var. longisporum</name>
    <dbReference type="NCBI Taxonomy" id="100787"/>
    <lineage>
        <taxon>Eukaryota</taxon>
        <taxon>Fungi</taxon>
        <taxon>Dikarya</taxon>
        <taxon>Ascomycota</taxon>
        <taxon>Pezizomycotina</taxon>
        <taxon>Sordariomycetes</taxon>
        <taxon>Hypocreomycetidae</taxon>
        <taxon>Glomerellales</taxon>
        <taxon>Plectosphaerellaceae</taxon>
        <taxon>Verticillium</taxon>
    </lineage>
</organism>